<dbReference type="PANTHER" id="PTHR43420:SF47">
    <property type="entry name" value="N-ACETYLTRANSFERASE DOMAIN-CONTAINING PROTEIN"/>
    <property type="match status" value="1"/>
</dbReference>
<dbReference type="InterPro" id="IPR050680">
    <property type="entry name" value="YpeA/RimI_acetyltransf"/>
</dbReference>
<dbReference type="Gene3D" id="3.40.630.30">
    <property type="match status" value="1"/>
</dbReference>
<dbReference type="Pfam" id="PF00583">
    <property type="entry name" value="Acetyltransf_1"/>
    <property type="match status" value="1"/>
</dbReference>
<dbReference type="InterPro" id="IPR016181">
    <property type="entry name" value="Acyl_CoA_acyltransferase"/>
</dbReference>
<accession>A0ABZ0Q2V3</accession>
<sequence length="188" mass="21488">MQIQTAQIKDVPQIVTLVKVILEEMELPALHELSDEQLTKLFEKTFSSPEYQGDLANLIVAKDQDEVLGMMFGYIGKNEQQLFNVFSRYYTELGIPEKTVIFSDREADADEWYLNTLCVDAHHRGEGIGTQLLNYLPTVAKQVHTNEVGLLVDFENPQAAKLYQRIGFKKDRVQIVAGHNYNHLKMTV</sequence>
<keyword evidence="5" id="KW-1185">Reference proteome</keyword>
<dbReference type="PANTHER" id="PTHR43420">
    <property type="entry name" value="ACETYLTRANSFERASE"/>
    <property type="match status" value="1"/>
</dbReference>
<reference evidence="5" key="1">
    <citation type="submission" date="2024-06" db="EMBL/GenBank/DDBJ databases">
        <authorList>
            <person name="Chang H.C."/>
            <person name="Mun S.Y."/>
        </authorList>
    </citation>
    <scope>NUCLEOTIDE SEQUENCE [LARGE SCALE GENOMIC DNA]</scope>
    <source>
        <strain evidence="5">KT1</strain>
    </source>
</reference>
<evidence type="ECO:0000313" key="4">
    <source>
        <dbReference type="EMBL" id="WPC21279.1"/>
    </source>
</evidence>
<keyword evidence="1" id="KW-0808">Transferase</keyword>
<organism evidence="4 5">
    <name type="scientific">Pediococcus inopinatus</name>
    <dbReference type="NCBI Taxonomy" id="114090"/>
    <lineage>
        <taxon>Bacteria</taxon>
        <taxon>Bacillati</taxon>
        <taxon>Bacillota</taxon>
        <taxon>Bacilli</taxon>
        <taxon>Lactobacillales</taxon>
        <taxon>Lactobacillaceae</taxon>
        <taxon>Pediococcus</taxon>
    </lineage>
</organism>
<evidence type="ECO:0000259" key="3">
    <source>
        <dbReference type="PROSITE" id="PS51186"/>
    </source>
</evidence>
<proteinExistence type="predicted"/>
<dbReference type="PROSITE" id="PS51186">
    <property type="entry name" value="GNAT"/>
    <property type="match status" value="1"/>
</dbReference>
<dbReference type="SUPFAM" id="SSF55729">
    <property type="entry name" value="Acyl-CoA N-acyltransferases (Nat)"/>
    <property type="match status" value="1"/>
</dbReference>
<dbReference type="Proteomes" id="UP001302696">
    <property type="component" value="Chromosome"/>
</dbReference>
<evidence type="ECO:0000256" key="2">
    <source>
        <dbReference type="ARBA" id="ARBA00023315"/>
    </source>
</evidence>
<dbReference type="RefSeq" id="WP_057772216.1">
    <property type="nucleotide sequence ID" value="NZ_BBIM01000016.1"/>
</dbReference>
<name>A0ABZ0Q2V3_9LACO</name>
<evidence type="ECO:0000256" key="1">
    <source>
        <dbReference type="ARBA" id="ARBA00022679"/>
    </source>
</evidence>
<gene>
    <name evidence="4" type="ORF">N6G96_08360</name>
</gene>
<dbReference type="InterPro" id="IPR000182">
    <property type="entry name" value="GNAT_dom"/>
</dbReference>
<evidence type="ECO:0000313" key="5">
    <source>
        <dbReference type="Proteomes" id="UP001302696"/>
    </source>
</evidence>
<feature type="domain" description="N-acetyltransferase" evidence="3">
    <location>
        <begin position="1"/>
        <end position="188"/>
    </location>
</feature>
<protein>
    <submittedName>
        <fullName evidence="4">GNAT family N-acetyltransferase</fullName>
    </submittedName>
</protein>
<dbReference type="EMBL" id="CP104778">
    <property type="protein sequence ID" value="WPC21279.1"/>
    <property type="molecule type" value="Genomic_DNA"/>
</dbReference>
<keyword evidence="2" id="KW-0012">Acyltransferase</keyword>
<dbReference type="CDD" id="cd04301">
    <property type="entry name" value="NAT_SF"/>
    <property type="match status" value="1"/>
</dbReference>